<feature type="region of interest" description="Disordered" evidence="1">
    <location>
        <begin position="1"/>
        <end position="20"/>
    </location>
</feature>
<keyword evidence="3" id="KW-1185">Reference proteome</keyword>
<organism evidence="2 3">
    <name type="scientific">Ophiocordyceps australis</name>
    <dbReference type="NCBI Taxonomy" id="1399860"/>
    <lineage>
        <taxon>Eukaryota</taxon>
        <taxon>Fungi</taxon>
        <taxon>Dikarya</taxon>
        <taxon>Ascomycota</taxon>
        <taxon>Pezizomycotina</taxon>
        <taxon>Sordariomycetes</taxon>
        <taxon>Hypocreomycetidae</taxon>
        <taxon>Hypocreales</taxon>
        <taxon>Ophiocordycipitaceae</taxon>
        <taxon>Ophiocordyceps</taxon>
    </lineage>
</organism>
<name>A0A2C5YHE9_9HYPO</name>
<comment type="caution">
    <text evidence="2">The sequence shown here is derived from an EMBL/GenBank/DDBJ whole genome shotgun (WGS) entry which is preliminary data.</text>
</comment>
<evidence type="ECO:0000313" key="2">
    <source>
        <dbReference type="EMBL" id="PHH67043.1"/>
    </source>
</evidence>
<gene>
    <name evidence="2" type="ORF">CDD81_4438</name>
</gene>
<evidence type="ECO:0000256" key="1">
    <source>
        <dbReference type="SAM" id="MobiDB-lite"/>
    </source>
</evidence>
<feature type="region of interest" description="Disordered" evidence="1">
    <location>
        <begin position="31"/>
        <end position="55"/>
    </location>
</feature>
<reference evidence="2 3" key="1">
    <citation type="submission" date="2017-06" db="EMBL/GenBank/DDBJ databases">
        <title>Ant-infecting Ophiocordyceps genomes reveal a high diversity of potential behavioral manipulation genes and a possible major role for enterotoxins.</title>
        <authorList>
            <person name="De Bekker C."/>
            <person name="Evans H.C."/>
            <person name="Brachmann A."/>
            <person name="Hughes D.P."/>
        </authorList>
    </citation>
    <scope>NUCLEOTIDE SEQUENCE [LARGE SCALE GENOMIC DNA]</scope>
    <source>
        <strain evidence="2 3">Map64</strain>
    </source>
</reference>
<protein>
    <submittedName>
        <fullName evidence="2">Uncharacterized protein</fullName>
    </submittedName>
</protein>
<accession>A0A2C5YHE9</accession>
<sequence length="151" mass="16936">MASRVNWHTPLTGGPSWVGGRELRVSPHVRAQSLDDTCPEKPPASSEHAGARKKKEWTGGWRCKVSNVVPRNKQLAQLPVFPRVRHADQDDAMERSERQVLAGDEARSDVASWCGCAEVESREFPEADEAMWLRIQANLINELADGFAYRE</sequence>
<dbReference type="EMBL" id="NJET01000003">
    <property type="protein sequence ID" value="PHH67043.1"/>
    <property type="molecule type" value="Genomic_DNA"/>
</dbReference>
<proteinExistence type="predicted"/>
<dbReference type="AlphaFoldDB" id="A0A2C5YHE9"/>
<evidence type="ECO:0000313" key="3">
    <source>
        <dbReference type="Proteomes" id="UP000226192"/>
    </source>
</evidence>
<dbReference type="Proteomes" id="UP000226192">
    <property type="component" value="Unassembled WGS sequence"/>
</dbReference>